<dbReference type="GO" id="GO:0051537">
    <property type="term" value="F:2 iron, 2 sulfur cluster binding"/>
    <property type="evidence" value="ECO:0007669"/>
    <property type="project" value="InterPro"/>
</dbReference>
<dbReference type="SUPFAM" id="SSF50022">
    <property type="entry name" value="ISP domain"/>
    <property type="match status" value="1"/>
</dbReference>
<gene>
    <name evidence="1" type="ORF">GCM10010990_23910</name>
</gene>
<evidence type="ECO:0000313" key="1">
    <source>
        <dbReference type="EMBL" id="GGD73499.1"/>
    </source>
</evidence>
<keyword evidence="2" id="KW-1185">Reference proteome</keyword>
<evidence type="ECO:0000313" key="2">
    <source>
        <dbReference type="Proteomes" id="UP000612349"/>
    </source>
</evidence>
<dbReference type="Proteomes" id="UP000612349">
    <property type="component" value="Unassembled WGS sequence"/>
</dbReference>
<proteinExistence type="predicted"/>
<organism evidence="1 2">
    <name type="scientific">Croceicoccus mobilis</name>
    <dbReference type="NCBI Taxonomy" id="1703339"/>
    <lineage>
        <taxon>Bacteria</taxon>
        <taxon>Pseudomonadati</taxon>
        <taxon>Pseudomonadota</taxon>
        <taxon>Alphaproteobacteria</taxon>
        <taxon>Sphingomonadales</taxon>
        <taxon>Erythrobacteraceae</taxon>
        <taxon>Croceicoccus</taxon>
    </lineage>
</organism>
<comment type="caution">
    <text evidence="1">The sequence shown here is derived from an EMBL/GenBank/DDBJ whole genome shotgun (WGS) entry which is preliminary data.</text>
</comment>
<reference evidence="1" key="2">
    <citation type="submission" date="2020-09" db="EMBL/GenBank/DDBJ databases">
        <authorList>
            <person name="Sun Q."/>
            <person name="Zhou Y."/>
        </authorList>
    </citation>
    <scope>NUCLEOTIDE SEQUENCE</scope>
    <source>
        <strain evidence="1">CGMCC 1.15360</strain>
    </source>
</reference>
<reference evidence="1" key="1">
    <citation type="journal article" date="2014" name="Int. J. Syst. Evol. Microbiol.">
        <title>Complete genome sequence of Corynebacterium casei LMG S-19264T (=DSM 44701T), isolated from a smear-ripened cheese.</title>
        <authorList>
            <consortium name="US DOE Joint Genome Institute (JGI-PGF)"/>
            <person name="Walter F."/>
            <person name="Albersmeier A."/>
            <person name="Kalinowski J."/>
            <person name="Ruckert C."/>
        </authorList>
    </citation>
    <scope>NUCLEOTIDE SEQUENCE</scope>
    <source>
        <strain evidence="1">CGMCC 1.15360</strain>
    </source>
</reference>
<protein>
    <submittedName>
        <fullName evidence="1">Uncharacterized protein</fullName>
    </submittedName>
</protein>
<dbReference type="AlphaFoldDB" id="A0A917DUY2"/>
<accession>A0A917DUY2</accession>
<dbReference type="InterPro" id="IPR036922">
    <property type="entry name" value="Rieske_2Fe-2S_sf"/>
</dbReference>
<sequence>MPTTYAGFAAGFRTFPSNASAGEADGASMTETARAAAITAVWDPGKELKPMWLNLPDSDGLCIECPAYSPLFDVKHGAAPEGPGNIALTCYKSEMRDGAIHIQLS</sequence>
<name>A0A917DUY2_9SPHN</name>
<dbReference type="EMBL" id="BMIP01000005">
    <property type="protein sequence ID" value="GGD73499.1"/>
    <property type="molecule type" value="Genomic_DNA"/>
</dbReference>
<dbReference type="Gene3D" id="2.102.10.10">
    <property type="entry name" value="Rieske [2Fe-2S] iron-sulphur domain"/>
    <property type="match status" value="1"/>
</dbReference>